<gene>
    <name evidence="1" type="ORF">L2E82_45865</name>
</gene>
<name>A0ACB8ZV60_CICIN</name>
<reference evidence="1 2" key="2">
    <citation type="journal article" date="2022" name="Mol. Ecol. Resour.">
        <title>The genomes of chicory, endive, great burdock and yacon provide insights into Asteraceae paleo-polyploidization history and plant inulin production.</title>
        <authorList>
            <person name="Fan W."/>
            <person name="Wang S."/>
            <person name="Wang H."/>
            <person name="Wang A."/>
            <person name="Jiang F."/>
            <person name="Liu H."/>
            <person name="Zhao H."/>
            <person name="Xu D."/>
            <person name="Zhang Y."/>
        </authorList>
    </citation>
    <scope>NUCLEOTIDE SEQUENCE [LARGE SCALE GENOMIC DNA]</scope>
    <source>
        <strain evidence="2">cv. Punajuju</strain>
        <tissue evidence="1">Leaves</tissue>
    </source>
</reference>
<evidence type="ECO:0000313" key="1">
    <source>
        <dbReference type="EMBL" id="KAI3701216.1"/>
    </source>
</evidence>
<accession>A0ACB8ZV60</accession>
<evidence type="ECO:0000313" key="2">
    <source>
        <dbReference type="Proteomes" id="UP001055811"/>
    </source>
</evidence>
<sequence>MSDNRGKKIPPNFNVELISSSGLSGGSECSEVSQRSPSTGSRLSTYSSEVMNEGSEIEVGYAEVAEFKQDICRISPPGVLERGVNDELYDQLVQAMAEADNSKRDAFEESIRRRKAEQDAIEAKRRIKASEALYANKLKASEALYADKLKASEALYENELKLRREIDESLQKTKQEHENIKKELNEVSQ</sequence>
<proteinExistence type="predicted"/>
<comment type="caution">
    <text evidence="1">The sequence shown here is derived from an EMBL/GenBank/DDBJ whole genome shotgun (WGS) entry which is preliminary data.</text>
</comment>
<dbReference type="EMBL" id="CM042016">
    <property type="protein sequence ID" value="KAI3701216.1"/>
    <property type="molecule type" value="Genomic_DNA"/>
</dbReference>
<reference evidence="2" key="1">
    <citation type="journal article" date="2022" name="Mol. Ecol. Resour.">
        <title>The genomes of chicory, endive, great burdock and yacon provide insights into Asteraceae palaeo-polyploidization history and plant inulin production.</title>
        <authorList>
            <person name="Fan W."/>
            <person name="Wang S."/>
            <person name="Wang H."/>
            <person name="Wang A."/>
            <person name="Jiang F."/>
            <person name="Liu H."/>
            <person name="Zhao H."/>
            <person name="Xu D."/>
            <person name="Zhang Y."/>
        </authorList>
    </citation>
    <scope>NUCLEOTIDE SEQUENCE [LARGE SCALE GENOMIC DNA]</scope>
    <source>
        <strain evidence="2">cv. Punajuju</strain>
    </source>
</reference>
<dbReference type="Proteomes" id="UP001055811">
    <property type="component" value="Linkage Group LG08"/>
</dbReference>
<keyword evidence="2" id="KW-1185">Reference proteome</keyword>
<organism evidence="1 2">
    <name type="scientific">Cichorium intybus</name>
    <name type="common">Chicory</name>
    <dbReference type="NCBI Taxonomy" id="13427"/>
    <lineage>
        <taxon>Eukaryota</taxon>
        <taxon>Viridiplantae</taxon>
        <taxon>Streptophyta</taxon>
        <taxon>Embryophyta</taxon>
        <taxon>Tracheophyta</taxon>
        <taxon>Spermatophyta</taxon>
        <taxon>Magnoliopsida</taxon>
        <taxon>eudicotyledons</taxon>
        <taxon>Gunneridae</taxon>
        <taxon>Pentapetalae</taxon>
        <taxon>asterids</taxon>
        <taxon>campanulids</taxon>
        <taxon>Asterales</taxon>
        <taxon>Asteraceae</taxon>
        <taxon>Cichorioideae</taxon>
        <taxon>Cichorieae</taxon>
        <taxon>Cichoriinae</taxon>
        <taxon>Cichorium</taxon>
    </lineage>
</organism>
<protein>
    <submittedName>
        <fullName evidence="1">Uncharacterized protein</fullName>
    </submittedName>
</protein>